<evidence type="ECO:0000313" key="1">
    <source>
        <dbReference type="EMBL" id="SCY78898.1"/>
    </source>
</evidence>
<name>A0A1G5ITZ9_9BACL</name>
<organism evidence="1 2">
    <name type="scientific">Paenibacillus polysaccharolyticus</name>
    <dbReference type="NCBI Taxonomy" id="582692"/>
    <lineage>
        <taxon>Bacteria</taxon>
        <taxon>Bacillati</taxon>
        <taxon>Bacillota</taxon>
        <taxon>Bacilli</taxon>
        <taxon>Bacillales</taxon>
        <taxon>Paenibacillaceae</taxon>
        <taxon>Paenibacillus</taxon>
    </lineage>
</organism>
<sequence>MTTVGLLGTIHNAELRERYNCSLSLYKRIIHEFKPDVICGEVHPQSWQKYINDPQDKGYWGEPASEYWELIFPLCEEHRITFVPIDWFELDVWHDFDPFIGYGVEERKKLEQQDDAWFIKQMETSSYGNIPFNSNEFDQITRMKYEWLSKVSPKSQNMRWQVRNQIMIQRVKNAMKEYAGKRILCIVGADHNYIFQDELQNEAFHWMYPLKLKENE</sequence>
<accession>A0A1G5ITZ9</accession>
<evidence type="ECO:0000313" key="2">
    <source>
        <dbReference type="Proteomes" id="UP000198538"/>
    </source>
</evidence>
<proteinExistence type="predicted"/>
<dbReference type="RefSeq" id="WP_090920875.1">
    <property type="nucleotide sequence ID" value="NZ_FMVM01000009.1"/>
</dbReference>
<dbReference type="EMBL" id="FMVM01000009">
    <property type="protein sequence ID" value="SCY78898.1"/>
    <property type="molecule type" value="Genomic_DNA"/>
</dbReference>
<dbReference type="STRING" id="582692.SAMN05720606_109131"/>
<reference evidence="2" key="1">
    <citation type="submission" date="2016-10" db="EMBL/GenBank/DDBJ databases">
        <authorList>
            <person name="Varghese N."/>
            <person name="Submissions S."/>
        </authorList>
    </citation>
    <scope>NUCLEOTIDE SEQUENCE [LARGE SCALE GENOMIC DNA]</scope>
    <source>
        <strain evidence="2">BL9</strain>
    </source>
</reference>
<dbReference type="Proteomes" id="UP000198538">
    <property type="component" value="Unassembled WGS sequence"/>
</dbReference>
<gene>
    <name evidence="1" type="ORF">SAMN05720606_109131</name>
</gene>
<dbReference type="AlphaFoldDB" id="A0A1G5ITZ9"/>
<protein>
    <recommendedName>
        <fullName evidence="3">Haem-binding uptake, Tiki superfamily, ChaN</fullName>
    </recommendedName>
</protein>
<keyword evidence="2" id="KW-1185">Reference proteome</keyword>
<evidence type="ECO:0008006" key="3">
    <source>
        <dbReference type="Google" id="ProtNLM"/>
    </source>
</evidence>